<dbReference type="GO" id="GO:0006508">
    <property type="term" value="P:proteolysis"/>
    <property type="evidence" value="ECO:0007669"/>
    <property type="project" value="InterPro"/>
</dbReference>
<dbReference type="SUPFAM" id="SSF53187">
    <property type="entry name" value="Zn-dependent exopeptidases"/>
    <property type="match status" value="1"/>
</dbReference>
<evidence type="ECO:0000313" key="4">
    <source>
        <dbReference type="Proteomes" id="UP000191154"/>
    </source>
</evidence>
<dbReference type="GO" id="GO:0004177">
    <property type="term" value="F:aminopeptidase activity"/>
    <property type="evidence" value="ECO:0007669"/>
    <property type="project" value="UniProtKB-KW"/>
</dbReference>
<keyword evidence="1" id="KW-0472">Membrane</keyword>
<dbReference type="Proteomes" id="UP000191154">
    <property type="component" value="Unassembled WGS sequence"/>
</dbReference>
<evidence type="ECO:0000256" key="1">
    <source>
        <dbReference type="SAM" id="Phobius"/>
    </source>
</evidence>
<keyword evidence="3" id="KW-0378">Hydrolase</keyword>
<feature type="transmembrane region" description="Helical" evidence="1">
    <location>
        <begin position="9"/>
        <end position="32"/>
    </location>
</feature>
<dbReference type="InterPro" id="IPR007484">
    <property type="entry name" value="Peptidase_M28"/>
</dbReference>
<dbReference type="RefSeq" id="WP_242949936.1">
    <property type="nucleotide sequence ID" value="NZ_LZYZ01000004.1"/>
</dbReference>
<dbReference type="PANTHER" id="PTHR12147">
    <property type="entry name" value="METALLOPEPTIDASE M28 FAMILY MEMBER"/>
    <property type="match status" value="1"/>
</dbReference>
<evidence type="ECO:0000259" key="2">
    <source>
        <dbReference type="Pfam" id="PF04389"/>
    </source>
</evidence>
<feature type="domain" description="Peptidase M28" evidence="2">
    <location>
        <begin position="217"/>
        <end position="412"/>
    </location>
</feature>
<evidence type="ECO:0000313" key="3">
    <source>
        <dbReference type="EMBL" id="OOM11981.1"/>
    </source>
</evidence>
<keyword evidence="1" id="KW-0812">Transmembrane</keyword>
<accession>A0A1S8N6S6</accession>
<reference evidence="3 4" key="1">
    <citation type="submission" date="2016-05" db="EMBL/GenBank/DDBJ databases">
        <title>Microbial solvent formation.</title>
        <authorList>
            <person name="Poehlein A."/>
            <person name="Montoya Solano J.D."/>
            <person name="Flitsch S."/>
            <person name="Krabben P."/>
            <person name="Duerre P."/>
            <person name="Daniel R."/>
        </authorList>
    </citation>
    <scope>NUCLEOTIDE SEQUENCE [LARGE SCALE GENOMIC DNA]</scope>
    <source>
        <strain evidence="3 4">L1-8</strain>
    </source>
</reference>
<comment type="caution">
    <text evidence="3">The sequence shown here is derived from an EMBL/GenBank/DDBJ whole genome shotgun (WGS) entry which is preliminary data.</text>
</comment>
<keyword evidence="1" id="KW-1133">Transmembrane helix</keyword>
<organism evidence="3 4">
    <name type="scientific">Clostridium saccharobutylicum</name>
    <dbReference type="NCBI Taxonomy" id="169679"/>
    <lineage>
        <taxon>Bacteria</taxon>
        <taxon>Bacillati</taxon>
        <taxon>Bacillota</taxon>
        <taxon>Clostridia</taxon>
        <taxon>Eubacteriales</taxon>
        <taxon>Clostridiaceae</taxon>
        <taxon>Clostridium</taxon>
    </lineage>
</organism>
<protein>
    <submittedName>
        <fullName evidence="3">Aminopeptidase YwaD</fullName>
        <ecNumber evidence="3">3.4.11.10</ecNumber>
        <ecNumber evidence="3">3.4.11.6</ecNumber>
    </submittedName>
</protein>
<dbReference type="InterPro" id="IPR045175">
    <property type="entry name" value="M28_fam"/>
</dbReference>
<dbReference type="PANTHER" id="PTHR12147:SF26">
    <property type="entry name" value="PEPTIDASE M28 DOMAIN-CONTAINING PROTEIN"/>
    <property type="match status" value="1"/>
</dbReference>
<dbReference type="AlphaFoldDB" id="A0A1S8N6S6"/>
<gene>
    <name evidence="3" type="primary">ywaD</name>
    <name evidence="3" type="ORF">CLOSAC_24100</name>
</gene>
<feature type="transmembrane region" description="Helical" evidence="1">
    <location>
        <begin position="423"/>
        <end position="446"/>
    </location>
</feature>
<dbReference type="Pfam" id="PF04389">
    <property type="entry name" value="Peptidase_M28"/>
    <property type="match status" value="1"/>
</dbReference>
<dbReference type="EMBL" id="LZYZ01000004">
    <property type="protein sequence ID" value="OOM11981.1"/>
    <property type="molecule type" value="Genomic_DNA"/>
</dbReference>
<proteinExistence type="predicted"/>
<dbReference type="Gene3D" id="3.40.630.10">
    <property type="entry name" value="Zn peptidases"/>
    <property type="match status" value="1"/>
</dbReference>
<name>A0A1S8N6S6_CLOSA</name>
<dbReference type="EC" id="3.4.11.10" evidence="3"/>
<keyword evidence="3" id="KW-0031">Aminopeptidase</keyword>
<keyword evidence="3" id="KW-0645">Protease</keyword>
<dbReference type="STRING" id="169679.CSACC_05350"/>
<dbReference type="GO" id="GO:0008235">
    <property type="term" value="F:metalloexopeptidase activity"/>
    <property type="evidence" value="ECO:0007669"/>
    <property type="project" value="InterPro"/>
</dbReference>
<sequence>MKINIKKSAYYISLAICFTLLTYSIFVQTTYYKFNSQNVKNNIKILTSDKYEGRLTGTAGNFETSNLIEESFKNDNLSSLNNSYKESFEVTTPIKNNDYPKLTIQSGTKIIGQYKYGTDFKDDMLNFRTTNVTFTKDDIVEIYVNSIIIKHNNHAFLFRVASDNNFNFRSSFNVNSPYEFSITITTKLYNDILNSLRNNDTVTINLPYTLKEEQTSNVIGVLKGTSNSLPPLVISAHFDHLGIDALGNHYNGALDNASGTAFMLELSKSLSSFSKPKRDIIFVGLTGEEFGLLGSQKFADDYLNVIKDGKVINFDMIGAPNTPLTLMTGSICKDTEDDSTSELLDSLKLICSKKNINYDVEFRDSSDHASFSNAGIDAVTLCNSDISRIHTPNDTIDYIDTNTINQVYSIIQQEIYSYAYNNFFLLLYNPKLTVLLSILFIFLITFPKLKPNH</sequence>
<dbReference type="EC" id="3.4.11.6" evidence="3"/>